<accession>A0A845RJ36</accession>
<sequence>MKFLPADGEGPGRHCRPLQGSGAEGGFILCRQIHKIPPGNPVREGFDATKTHRARERGQICISSKQPDRTNQNGQTPAEMFL</sequence>
<dbReference type="EMBL" id="QXWZ01000011">
    <property type="protein sequence ID" value="NBI78771.1"/>
    <property type="molecule type" value="Genomic_DNA"/>
</dbReference>
<evidence type="ECO:0000313" key="3">
    <source>
        <dbReference type="Proteomes" id="UP000446348"/>
    </source>
</evidence>
<dbReference type="Proteomes" id="UP000446348">
    <property type="component" value="Unassembled WGS sequence"/>
</dbReference>
<feature type="region of interest" description="Disordered" evidence="1">
    <location>
        <begin position="1"/>
        <end position="21"/>
    </location>
</feature>
<evidence type="ECO:0000256" key="1">
    <source>
        <dbReference type="SAM" id="MobiDB-lite"/>
    </source>
</evidence>
<comment type="caution">
    <text evidence="2">The sequence shown here is derived from an EMBL/GenBank/DDBJ whole genome shotgun (WGS) entry which is preliminary data.</text>
</comment>
<evidence type="ECO:0000313" key="2">
    <source>
        <dbReference type="EMBL" id="NBI78771.1"/>
    </source>
</evidence>
<dbReference type="AlphaFoldDB" id="A0A845RJ36"/>
<protein>
    <submittedName>
        <fullName evidence="2">Uncharacterized protein</fullName>
    </submittedName>
</protein>
<organism evidence="2 3">
    <name type="scientific">Anaerotruncus colihominis</name>
    <dbReference type="NCBI Taxonomy" id="169435"/>
    <lineage>
        <taxon>Bacteria</taxon>
        <taxon>Bacillati</taxon>
        <taxon>Bacillota</taxon>
        <taxon>Clostridia</taxon>
        <taxon>Eubacteriales</taxon>
        <taxon>Oscillospiraceae</taxon>
        <taxon>Anaerotruncus</taxon>
    </lineage>
</organism>
<reference evidence="2 3" key="1">
    <citation type="submission" date="2018-08" db="EMBL/GenBank/DDBJ databases">
        <title>Murine metabolic-syndrome-specific gut microbial biobank.</title>
        <authorList>
            <person name="Liu C."/>
        </authorList>
    </citation>
    <scope>NUCLEOTIDE SEQUENCE [LARGE SCALE GENOMIC DNA]</scope>
    <source>
        <strain evidence="2 3">X69</strain>
    </source>
</reference>
<name>A0A845RJ36_9FIRM</name>
<gene>
    <name evidence="2" type="ORF">D3Z39_07790</name>
</gene>
<proteinExistence type="predicted"/>